<dbReference type="OrthoDB" id="8601734at2"/>
<dbReference type="AlphaFoldDB" id="A0A1R3W8G4"/>
<feature type="transmembrane region" description="Helical" evidence="1">
    <location>
        <begin position="39"/>
        <end position="56"/>
    </location>
</feature>
<sequence length="175" mass="19421">MTRSMGGDIFGMLVVGLGAAAFLFAALHAARKAGFAPPRWTMPAGIGAAMLVFTIWNEYTWFPRVRDQLPDRVRIIETGQGGKAWRPWAFVFPLTTRFAALEPLAAAPDDEGTLRVRILLIERWQPTRFVTLDLDCAGARQRMVAADGTTLDWERVGEEDEPVLQAACTREEETA</sequence>
<dbReference type="Proteomes" id="UP000192455">
    <property type="component" value="Unassembled WGS sequence"/>
</dbReference>
<keyword evidence="1" id="KW-1133">Transmembrane helix</keyword>
<dbReference type="RefSeq" id="WP_076646251.1">
    <property type="nucleotide sequence ID" value="NZ_FTPS01000001.1"/>
</dbReference>
<evidence type="ECO:0000313" key="2">
    <source>
        <dbReference type="EMBL" id="SIT74011.1"/>
    </source>
</evidence>
<protein>
    <submittedName>
        <fullName evidence="2">Uncharacterized protein</fullName>
    </submittedName>
</protein>
<evidence type="ECO:0000256" key="1">
    <source>
        <dbReference type="SAM" id="Phobius"/>
    </source>
</evidence>
<keyword evidence="1" id="KW-0812">Transmembrane</keyword>
<accession>A0A1R3W8G4</accession>
<dbReference type="STRING" id="515897.SAMN05421849_0082"/>
<keyword evidence="3" id="KW-1185">Reference proteome</keyword>
<reference evidence="2 3" key="1">
    <citation type="submission" date="2017-01" db="EMBL/GenBank/DDBJ databases">
        <authorList>
            <person name="Mah S.A."/>
            <person name="Swanson W.J."/>
            <person name="Moy G.W."/>
            <person name="Vacquier V.D."/>
        </authorList>
    </citation>
    <scope>NUCLEOTIDE SEQUENCE [LARGE SCALE GENOMIC DNA]</scope>
    <source>
        <strain evidence="2 3">DSM 21219</strain>
    </source>
</reference>
<organism evidence="2 3">
    <name type="scientific">Pontibaca methylaminivorans</name>
    <dbReference type="NCBI Taxonomy" id="515897"/>
    <lineage>
        <taxon>Bacteria</taxon>
        <taxon>Pseudomonadati</taxon>
        <taxon>Pseudomonadota</taxon>
        <taxon>Alphaproteobacteria</taxon>
        <taxon>Rhodobacterales</taxon>
        <taxon>Roseobacteraceae</taxon>
        <taxon>Pontibaca</taxon>
    </lineage>
</organism>
<name>A0A1R3W8G4_9RHOB</name>
<dbReference type="EMBL" id="FTPS01000001">
    <property type="protein sequence ID" value="SIT74011.1"/>
    <property type="molecule type" value="Genomic_DNA"/>
</dbReference>
<evidence type="ECO:0000313" key="3">
    <source>
        <dbReference type="Proteomes" id="UP000192455"/>
    </source>
</evidence>
<proteinExistence type="predicted"/>
<gene>
    <name evidence="2" type="ORF">SAMN05421849_0082</name>
</gene>
<keyword evidence="1" id="KW-0472">Membrane</keyword>